<dbReference type="SUPFAM" id="SSF53383">
    <property type="entry name" value="PLP-dependent transferases"/>
    <property type="match status" value="1"/>
</dbReference>
<dbReference type="GO" id="GO:0030170">
    <property type="term" value="F:pyridoxal phosphate binding"/>
    <property type="evidence" value="ECO:0007669"/>
    <property type="project" value="InterPro"/>
</dbReference>
<dbReference type="GO" id="GO:0006520">
    <property type="term" value="P:amino acid metabolic process"/>
    <property type="evidence" value="ECO:0007669"/>
    <property type="project" value="TreeGrafter"/>
</dbReference>
<dbReference type="CDD" id="cd00609">
    <property type="entry name" value="AAT_like"/>
    <property type="match status" value="1"/>
</dbReference>
<name>A0AAJ0CFK6_9HYPO</name>
<organism evidence="3 4">
    <name type="scientific">Conoideocrella luteorostrata</name>
    <dbReference type="NCBI Taxonomy" id="1105319"/>
    <lineage>
        <taxon>Eukaryota</taxon>
        <taxon>Fungi</taxon>
        <taxon>Dikarya</taxon>
        <taxon>Ascomycota</taxon>
        <taxon>Pezizomycotina</taxon>
        <taxon>Sordariomycetes</taxon>
        <taxon>Hypocreomycetidae</taxon>
        <taxon>Hypocreales</taxon>
        <taxon>Clavicipitaceae</taxon>
        <taxon>Conoideocrella</taxon>
    </lineage>
</organism>
<dbReference type="InterPro" id="IPR004839">
    <property type="entry name" value="Aminotransferase_I/II_large"/>
</dbReference>
<keyword evidence="1" id="KW-0663">Pyridoxal phosphate</keyword>
<dbReference type="InterPro" id="IPR015422">
    <property type="entry name" value="PyrdxlP-dep_Trfase_small"/>
</dbReference>
<keyword evidence="4" id="KW-1185">Reference proteome</keyword>
<evidence type="ECO:0000313" key="3">
    <source>
        <dbReference type="EMBL" id="KAK2592148.1"/>
    </source>
</evidence>
<comment type="caution">
    <text evidence="3">The sequence shown here is derived from an EMBL/GenBank/DDBJ whole genome shotgun (WGS) entry which is preliminary data.</text>
</comment>
<dbReference type="InterPro" id="IPR050478">
    <property type="entry name" value="Ethylene_sulfur-biosynth"/>
</dbReference>
<dbReference type="Gene3D" id="3.40.640.10">
    <property type="entry name" value="Type I PLP-dependent aspartate aminotransferase-like (Major domain)"/>
    <property type="match status" value="1"/>
</dbReference>
<dbReference type="PANTHER" id="PTHR43795">
    <property type="entry name" value="BIFUNCTIONAL ASPARTATE AMINOTRANSFERASE AND GLUTAMATE/ASPARTATE-PREPHENATE AMINOTRANSFERASE-RELATED"/>
    <property type="match status" value="1"/>
</dbReference>
<proteinExistence type="predicted"/>
<dbReference type="PANTHER" id="PTHR43795:SF39">
    <property type="entry name" value="AMINOTRANSFERASE CLASS I_CLASSII DOMAIN-CONTAINING PROTEIN"/>
    <property type="match status" value="1"/>
</dbReference>
<gene>
    <name evidence="3" type="ORF">QQS21_010156</name>
</gene>
<dbReference type="Gene3D" id="3.90.1150.10">
    <property type="entry name" value="Aspartate Aminotransferase, domain 1"/>
    <property type="match status" value="1"/>
</dbReference>
<dbReference type="AlphaFoldDB" id="A0AAJ0CFK6"/>
<protein>
    <recommendedName>
        <fullName evidence="2">Aminotransferase class I/classII large domain-containing protein</fullName>
    </recommendedName>
</protein>
<dbReference type="GO" id="GO:0008483">
    <property type="term" value="F:transaminase activity"/>
    <property type="evidence" value="ECO:0007669"/>
    <property type="project" value="TreeGrafter"/>
</dbReference>
<sequence>MESYLSKRSTASLEKQSLPWRFAPAQNYDAETNPGGLISFGTAENKLITNTVEEFVNKAVKFESQQFTYGFSTAGGSRFPTALAVHLNEYLSPYAPIEAEHIKVTGSATPMHEILAWGLADAGDGIMTSRPVYGRFELDFGNRAEVGVVYADTDANNCFDEDVVDKFEEAMVKSEASGVKIRAILIVNPHNPLGKCYPRNTLIALMKFCQKQNIHLISDEIYACSTFDSGEAATPFTSALAINSDGLIDTERLHVTYGFSKDFGSAGLRIGAIITRSKAVEAAIRGVIRFHNPAGPSLAIGAAMLEDRKWCRDFVQLNRVKLAEAYDVATKGLKDIGVEYLPGSNAGFFLWIDLSPYLPADSDGEENPEFALAKRLMVNGVFLHPREEHSLKPGWFRMVYTQDPAIVREGIKRIKKTISQ</sequence>
<evidence type="ECO:0000313" key="4">
    <source>
        <dbReference type="Proteomes" id="UP001251528"/>
    </source>
</evidence>
<dbReference type="InterPro" id="IPR015421">
    <property type="entry name" value="PyrdxlP-dep_Trfase_major"/>
</dbReference>
<reference evidence="3" key="1">
    <citation type="submission" date="2023-06" db="EMBL/GenBank/DDBJ databases">
        <title>Conoideocrella luteorostrata (Hypocreales: Clavicipitaceae), a potential biocontrol fungus for elongate hemlock scale in United States Christmas tree production areas.</title>
        <authorList>
            <person name="Barrett H."/>
            <person name="Lovett B."/>
            <person name="Macias A.M."/>
            <person name="Stajich J.E."/>
            <person name="Kasson M.T."/>
        </authorList>
    </citation>
    <scope>NUCLEOTIDE SEQUENCE</scope>
    <source>
        <strain evidence="3">ARSEF 14590</strain>
    </source>
</reference>
<evidence type="ECO:0000256" key="1">
    <source>
        <dbReference type="ARBA" id="ARBA00022898"/>
    </source>
</evidence>
<evidence type="ECO:0000259" key="2">
    <source>
        <dbReference type="Pfam" id="PF00155"/>
    </source>
</evidence>
<dbReference type="Proteomes" id="UP001251528">
    <property type="component" value="Unassembled WGS sequence"/>
</dbReference>
<dbReference type="PRINTS" id="PR00753">
    <property type="entry name" value="ACCSYNTHASE"/>
</dbReference>
<dbReference type="EMBL" id="JASWJB010000285">
    <property type="protein sequence ID" value="KAK2592148.1"/>
    <property type="molecule type" value="Genomic_DNA"/>
</dbReference>
<dbReference type="Pfam" id="PF00155">
    <property type="entry name" value="Aminotran_1_2"/>
    <property type="match status" value="1"/>
</dbReference>
<accession>A0AAJ0CFK6</accession>
<feature type="domain" description="Aminotransferase class I/classII large" evidence="2">
    <location>
        <begin position="43"/>
        <end position="414"/>
    </location>
</feature>
<dbReference type="InterPro" id="IPR015424">
    <property type="entry name" value="PyrdxlP-dep_Trfase"/>
</dbReference>